<proteinExistence type="predicted"/>
<sequence length="281" mass="31676">MLCSYAARRPQSPGETLISLYAHLRVLRSPSIGASAIHPLLRFWEARYIRRSDELISVNMLLLDSKATLMPVTIAVQRLRFWEARYIRRSDELISVNMLLLDSKATLMPVTIAVQSHLECPPAFNLQAFSAVGLFHIDSVLIPSLIMSGDPSEVIFLLSGYFLPTKSPLICVYGGMGFDPNGKISVEWEPFVFELISGGGDFWWKLNVGYNSCLGNELSWKLENAIEALQETMHQDYSVVMRLQRESLGVSVLSKNHVPTKRAHYLAVEKALEMVKRNFIS</sequence>
<dbReference type="EMBL" id="JAAMPC010000016">
    <property type="protein sequence ID" value="KAG2250628.1"/>
    <property type="molecule type" value="Genomic_DNA"/>
</dbReference>
<evidence type="ECO:0000313" key="2">
    <source>
        <dbReference type="Proteomes" id="UP000886595"/>
    </source>
</evidence>
<reference evidence="1 2" key="1">
    <citation type="submission" date="2020-02" db="EMBL/GenBank/DDBJ databases">
        <authorList>
            <person name="Ma Q."/>
            <person name="Huang Y."/>
            <person name="Song X."/>
            <person name="Pei D."/>
        </authorList>
    </citation>
    <scope>NUCLEOTIDE SEQUENCE [LARGE SCALE GENOMIC DNA]</scope>
    <source>
        <strain evidence="1">Sxm20200214</strain>
        <tissue evidence="1">Leaf</tissue>
    </source>
</reference>
<gene>
    <name evidence="1" type="ORF">Bca52824_080764</name>
</gene>
<dbReference type="OrthoDB" id="8119704at2759"/>
<evidence type="ECO:0000313" key="1">
    <source>
        <dbReference type="EMBL" id="KAG2250628.1"/>
    </source>
</evidence>
<comment type="caution">
    <text evidence="1">The sequence shown here is derived from an EMBL/GenBank/DDBJ whole genome shotgun (WGS) entry which is preliminary data.</text>
</comment>
<dbReference type="AlphaFoldDB" id="A0A8X7PHE6"/>
<dbReference type="InterPro" id="IPR044250">
    <property type="entry name" value="MenF-like"/>
</dbReference>
<dbReference type="PANTHER" id="PTHR47253">
    <property type="match status" value="1"/>
</dbReference>
<name>A0A8X7PHE6_BRACI</name>
<keyword evidence="2" id="KW-1185">Reference proteome</keyword>
<dbReference type="Proteomes" id="UP000886595">
    <property type="component" value="Unassembled WGS sequence"/>
</dbReference>
<dbReference type="GO" id="GO:0009536">
    <property type="term" value="C:plastid"/>
    <property type="evidence" value="ECO:0007669"/>
    <property type="project" value="TreeGrafter"/>
</dbReference>
<protein>
    <submittedName>
        <fullName evidence="1">Uncharacterized protein</fullName>
    </submittedName>
</protein>
<dbReference type="GO" id="GO:0008909">
    <property type="term" value="F:isochorismate synthase activity"/>
    <property type="evidence" value="ECO:0007669"/>
    <property type="project" value="InterPro"/>
</dbReference>
<dbReference type="PANTHER" id="PTHR47253:SF4">
    <property type="entry name" value="ISOCHORISMATE SYNTHASE 2, CHLOROPLASTIC"/>
    <property type="match status" value="1"/>
</dbReference>
<accession>A0A8X7PHE6</accession>
<organism evidence="1 2">
    <name type="scientific">Brassica carinata</name>
    <name type="common">Ethiopian mustard</name>
    <name type="synonym">Abyssinian cabbage</name>
    <dbReference type="NCBI Taxonomy" id="52824"/>
    <lineage>
        <taxon>Eukaryota</taxon>
        <taxon>Viridiplantae</taxon>
        <taxon>Streptophyta</taxon>
        <taxon>Embryophyta</taxon>
        <taxon>Tracheophyta</taxon>
        <taxon>Spermatophyta</taxon>
        <taxon>Magnoliopsida</taxon>
        <taxon>eudicotyledons</taxon>
        <taxon>Gunneridae</taxon>
        <taxon>Pentapetalae</taxon>
        <taxon>rosids</taxon>
        <taxon>malvids</taxon>
        <taxon>Brassicales</taxon>
        <taxon>Brassicaceae</taxon>
        <taxon>Brassiceae</taxon>
        <taxon>Brassica</taxon>
    </lineage>
</organism>
<dbReference type="GO" id="GO:0042372">
    <property type="term" value="P:phylloquinone biosynthetic process"/>
    <property type="evidence" value="ECO:0007669"/>
    <property type="project" value="TreeGrafter"/>
</dbReference>